<comment type="caution">
    <text evidence="6">The sequence shown here is derived from an EMBL/GenBank/DDBJ whole genome shotgun (WGS) entry which is preliminary data.</text>
</comment>
<name>A0A168DG40_CORFA</name>
<keyword evidence="5" id="KW-0560">Oxidoreductase</keyword>
<evidence type="ECO:0000256" key="5">
    <source>
        <dbReference type="ARBA" id="ARBA00023002"/>
    </source>
</evidence>
<dbReference type="Pfam" id="PF00743">
    <property type="entry name" value="FMO-like"/>
    <property type="match status" value="1"/>
</dbReference>
<dbReference type="PIRSF" id="PIRSF000332">
    <property type="entry name" value="FMO"/>
    <property type="match status" value="1"/>
</dbReference>
<dbReference type="InterPro" id="IPR020946">
    <property type="entry name" value="Flavin_mOase-like"/>
</dbReference>
<dbReference type="GO" id="GO:0004499">
    <property type="term" value="F:N,N-dimethylaniline monooxygenase activity"/>
    <property type="evidence" value="ECO:0007669"/>
    <property type="project" value="InterPro"/>
</dbReference>
<evidence type="ECO:0000256" key="3">
    <source>
        <dbReference type="ARBA" id="ARBA00022827"/>
    </source>
</evidence>
<dbReference type="EMBL" id="AZHB01000002">
    <property type="protein sequence ID" value="OAA72575.1"/>
    <property type="molecule type" value="Genomic_DNA"/>
</dbReference>
<evidence type="ECO:0000313" key="6">
    <source>
        <dbReference type="EMBL" id="OAA72575.1"/>
    </source>
</evidence>
<dbReference type="GO" id="GO:0050660">
    <property type="term" value="F:flavin adenine dinucleotide binding"/>
    <property type="evidence" value="ECO:0007669"/>
    <property type="project" value="InterPro"/>
</dbReference>
<dbReference type="InterPro" id="IPR036188">
    <property type="entry name" value="FAD/NAD-bd_sf"/>
</dbReference>
<sequence length="498" mass="55001">MEYSATQRVAILGAGASGIFSAAHLIASGIEVEVFERNAAPGGVWLYDERPALPPPFPSIKASKADAPLAACEDGEDVTLRRAPPGPCYRNLRTNVPSQLMAVKLLDMPLSTPEYVPHERVLAYLQEIYFRYGVDKATTYGALVEEVKKVGEKWAVAWTTSQKHHANGHLEVDHTSYFDAVVVATGHYHAPRVPDIPGLSTIGKHFPSRVMHSKQYRRPEGLSDKVKIAPKNSDGPAYANIEQSCKNVLIIGGGVSSIDIAKDMTTARHIYQSTRNSGFDLDARMLPQNASRVDEVVSFEMQDSDRVLGDDEPLPVSATMSNGETLRGIDSILCCTGYHISLPFFQHLHDDDMRPEDADDAVLVTDGAQVHNLHKDIFYIPDPTLAFIGLPTYTFTHSVFDFQAITIAHVFSGIADLPGRAEAREEYLDKVRKLGVGRKFHSLLSKEEVYVNDLVSWMNKARIGRGLALIDGFSANWFAAKDALRKRYQEQSKTGDFS</sequence>
<dbReference type="GO" id="GO:0050661">
    <property type="term" value="F:NADP binding"/>
    <property type="evidence" value="ECO:0007669"/>
    <property type="project" value="InterPro"/>
</dbReference>
<protein>
    <submittedName>
        <fullName evidence="6">Flavin monooxygenase-like protein</fullName>
    </submittedName>
</protein>
<gene>
    <name evidence="6" type="ORF">ISF_01648</name>
</gene>
<keyword evidence="2" id="KW-0285">Flavoprotein</keyword>
<dbReference type="InterPro" id="IPR000960">
    <property type="entry name" value="Flavin_mOase"/>
</dbReference>
<evidence type="ECO:0000256" key="4">
    <source>
        <dbReference type="ARBA" id="ARBA00022857"/>
    </source>
</evidence>
<dbReference type="SUPFAM" id="SSF51905">
    <property type="entry name" value="FAD/NAD(P)-binding domain"/>
    <property type="match status" value="2"/>
</dbReference>
<dbReference type="Gene3D" id="3.50.50.60">
    <property type="entry name" value="FAD/NAD(P)-binding domain"/>
    <property type="match status" value="2"/>
</dbReference>
<dbReference type="Proteomes" id="UP000076744">
    <property type="component" value="Unassembled WGS sequence"/>
</dbReference>
<dbReference type="PRINTS" id="PR00419">
    <property type="entry name" value="ADXRDTASE"/>
</dbReference>
<evidence type="ECO:0000313" key="7">
    <source>
        <dbReference type="Proteomes" id="UP000076744"/>
    </source>
</evidence>
<proteinExistence type="inferred from homology"/>
<dbReference type="PANTHER" id="PTHR23023">
    <property type="entry name" value="DIMETHYLANILINE MONOOXYGENASE"/>
    <property type="match status" value="1"/>
</dbReference>
<keyword evidence="3" id="KW-0274">FAD</keyword>
<dbReference type="AlphaFoldDB" id="A0A168DG40"/>
<dbReference type="RefSeq" id="XP_018708021.1">
    <property type="nucleotide sequence ID" value="XM_018845255.1"/>
</dbReference>
<dbReference type="InterPro" id="IPR050346">
    <property type="entry name" value="FMO-like"/>
</dbReference>
<dbReference type="Pfam" id="PF13450">
    <property type="entry name" value="NAD_binding_8"/>
    <property type="match status" value="1"/>
</dbReference>
<accession>A0A168DG40</accession>
<evidence type="ECO:0000256" key="1">
    <source>
        <dbReference type="ARBA" id="ARBA00009183"/>
    </source>
</evidence>
<keyword evidence="7" id="KW-1185">Reference proteome</keyword>
<keyword evidence="6" id="KW-0503">Monooxygenase</keyword>
<keyword evidence="4" id="KW-0521">NADP</keyword>
<evidence type="ECO:0000256" key="2">
    <source>
        <dbReference type="ARBA" id="ARBA00022630"/>
    </source>
</evidence>
<organism evidence="6 7">
    <name type="scientific">Cordyceps fumosorosea (strain ARSEF 2679)</name>
    <name type="common">Isaria fumosorosea</name>
    <dbReference type="NCBI Taxonomy" id="1081104"/>
    <lineage>
        <taxon>Eukaryota</taxon>
        <taxon>Fungi</taxon>
        <taxon>Dikarya</taxon>
        <taxon>Ascomycota</taxon>
        <taxon>Pezizomycotina</taxon>
        <taxon>Sordariomycetes</taxon>
        <taxon>Hypocreomycetidae</taxon>
        <taxon>Hypocreales</taxon>
        <taxon>Cordycipitaceae</taxon>
        <taxon>Cordyceps</taxon>
    </lineage>
</organism>
<comment type="similarity">
    <text evidence="1">Belongs to the FMO family.</text>
</comment>
<dbReference type="GeneID" id="30017940"/>
<reference evidence="6 7" key="1">
    <citation type="journal article" date="2016" name="Genome Biol. Evol.">
        <title>Divergent and convergent evolution of fungal pathogenicity.</title>
        <authorList>
            <person name="Shang Y."/>
            <person name="Xiao G."/>
            <person name="Zheng P."/>
            <person name="Cen K."/>
            <person name="Zhan S."/>
            <person name="Wang C."/>
        </authorList>
    </citation>
    <scope>NUCLEOTIDE SEQUENCE [LARGE SCALE GENOMIC DNA]</scope>
    <source>
        <strain evidence="6 7">ARSEF 2679</strain>
    </source>
</reference>
<dbReference type="OrthoDB" id="66881at2759"/>